<dbReference type="AlphaFoldDB" id="A0A058ZBQ2"/>
<dbReference type="GO" id="GO:0035091">
    <property type="term" value="F:phosphatidylinositol binding"/>
    <property type="evidence" value="ECO:0007669"/>
    <property type="project" value="InterPro"/>
</dbReference>
<keyword evidence="6" id="KW-0446">Lipid-binding</keyword>
<dbReference type="GO" id="GO:0000422">
    <property type="term" value="P:autophagy of mitochondrion"/>
    <property type="evidence" value="ECO:0007669"/>
    <property type="project" value="TreeGrafter"/>
</dbReference>
<feature type="region of interest" description="Disordered" evidence="9">
    <location>
        <begin position="43"/>
        <end position="127"/>
    </location>
</feature>
<evidence type="ECO:0000313" key="12">
    <source>
        <dbReference type="Proteomes" id="UP000030693"/>
    </source>
</evidence>
<dbReference type="Proteomes" id="UP000030693">
    <property type="component" value="Unassembled WGS sequence"/>
</dbReference>
<evidence type="ECO:0000256" key="3">
    <source>
        <dbReference type="ARBA" id="ARBA00010883"/>
    </source>
</evidence>
<evidence type="ECO:0000256" key="5">
    <source>
        <dbReference type="ARBA" id="ARBA00022490"/>
    </source>
</evidence>
<comment type="similarity">
    <text evidence="3">Belongs to the sorting nexin family.</text>
</comment>
<keyword evidence="5" id="KW-0963">Cytoplasm</keyword>
<feature type="compositionally biased region" description="Low complexity" evidence="9">
    <location>
        <begin position="95"/>
        <end position="111"/>
    </location>
</feature>
<dbReference type="EMBL" id="KB932202">
    <property type="protein sequence ID" value="KCV71855.1"/>
    <property type="molecule type" value="Genomic_DNA"/>
</dbReference>
<keyword evidence="8" id="KW-0175">Coiled coil</keyword>
<feature type="coiled-coil region" evidence="8">
    <location>
        <begin position="319"/>
        <end position="346"/>
    </location>
</feature>
<evidence type="ECO:0000256" key="6">
    <source>
        <dbReference type="ARBA" id="ARBA00023121"/>
    </source>
</evidence>
<gene>
    <name evidence="11" type="ORF">H696_01269</name>
</gene>
<organism evidence="11">
    <name type="scientific">Fonticula alba</name>
    <name type="common">Slime mold</name>
    <dbReference type="NCBI Taxonomy" id="691883"/>
    <lineage>
        <taxon>Eukaryota</taxon>
        <taxon>Rotosphaerida</taxon>
        <taxon>Fonticulaceae</taxon>
        <taxon>Fonticula</taxon>
    </lineage>
</organism>
<dbReference type="STRING" id="691883.A0A058ZBQ2"/>
<reference evidence="11" key="1">
    <citation type="submission" date="2013-04" db="EMBL/GenBank/DDBJ databases">
        <title>The Genome Sequence of Fonticula alba ATCC 38817.</title>
        <authorList>
            <consortium name="The Broad Institute Genomics Platform"/>
            <person name="Russ C."/>
            <person name="Cuomo C."/>
            <person name="Burger G."/>
            <person name="Gray M.W."/>
            <person name="Holland P.W.H."/>
            <person name="King N."/>
            <person name="Lang F.B.F."/>
            <person name="Roger A.J."/>
            <person name="Ruiz-Trillo I."/>
            <person name="Brown M."/>
            <person name="Walker B."/>
            <person name="Young S."/>
            <person name="Zeng Q."/>
            <person name="Gargeya S."/>
            <person name="Fitzgerald M."/>
            <person name="Haas B."/>
            <person name="Abouelleil A."/>
            <person name="Allen A.W."/>
            <person name="Alvarado L."/>
            <person name="Arachchi H.M."/>
            <person name="Berlin A.M."/>
            <person name="Chapman S.B."/>
            <person name="Gainer-Dewar J."/>
            <person name="Goldberg J."/>
            <person name="Griggs A."/>
            <person name="Gujja S."/>
            <person name="Hansen M."/>
            <person name="Howarth C."/>
            <person name="Imamovic A."/>
            <person name="Ireland A."/>
            <person name="Larimer J."/>
            <person name="McCowan C."/>
            <person name="Murphy C."/>
            <person name="Pearson M."/>
            <person name="Poon T.W."/>
            <person name="Priest M."/>
            <person name="Roberts A."/>
            <person name="Saif S."/>
            <person name="Shea T."/>
            <person name="Sisk P."/>
            <person name="Sykes S."/>
            <person name="Wortman J."/>
            <person name="Nusbaum C."/>
            <person name="Birren B."/>
        </authorList>
    </citation>
    <scope>NUCLEOTIDE SEQUENCE [LARGE SCALE GENOMIC DNA]</scope>
    <source>
        <strain evidence="11">ATCC 38817</strain>
    </source>
</reference>
<evidence type="ECO:0000313" key="11">
    <source>
        <dbReference type="EMBL" id="KCV71855.1"/>
    </source>
</evidence>
<dbReference type="GO" id="GO:0005769">
    <property type="term" value="C:early endosome"/>
    <property type="evidence" value="ECO:0007669"/>
    <property type="project" value="TreeGrafter"/>
</dbReference>
<dbReference type="SMART" id="SM00312">
    <property type="entry name" value="PX"/>
    <property type="match status" value="1"/>
</dbReference>
<name>A0A058ZBQ2_FONAL</name>
<dbReference type="Gene3D" id="1.20.1270.60">
    <property type="entry name" value="Arfaptin homology (AH) domain/BAR domain"/>
    <property type="match status" value="1"/>
</dbReference>
<dbReference type="Pfam" id="PF00787">
    <property type="entry name" value="PX"/>
    <property type="match status" value="1"/>
</dbReference>
<accession>A0A058ZBQ2</accession>
<feature type="region of interest" description="Disordered" evidence="9">
    <location>
        <begin position="364"/>
        <end position="405"/>
    </location>
</feature>
<dbReference type="PROSITE" id="PS50195">
    <property type="entry name" value="PX"/>
    <property type="match status" value="1"/>
</dbReference>
<evidence type="ECO:0000256" key="1">
    <source>
        <dbReference type="ARBA" id="ARBA00004184"/>
    </source>
</evidence>
<evidence type="ECO:0000259" key="10">
    <source>
        <dbReference type="PROSITE" id="PS50195"/>
    </source>
</evidence>
<dbReference type="eggNOG" id="KOG2273">
    <property type="taxonomic scope" value="Eukaryota"/>
</dbReference>
<evidence type="ECO:0000256" key="8">
    <source>
        <dbReference type="SAM" id="Coils"/>
    </source>
</evidence>
<dbReference type="GO" id="GO:0015031">
    <property type="term" value="P:protein transport"/>
    <property type="evidence" value="ECO:0007669"/>
    <property type="project" value="TreeGrafter"/>
</dbReference>
<evidence type="ECO:0000256" key="2">
    <source>
        <dbReference type="ARBA" id="ARBA00004496"/>
    </source>
</evidence>
<sequence>MDFHDDHDETVLAWGDAGAPVHHHLYMDEGVDGAFDQEAILPTDGHPTDPVPELLDDPFGTIPTSQLHTGSDSGIPTVESASPVATRTPGSPTGAEASSSRLTISSSASGAEGPISPLTAAGPGGKSTSMMADFATSPIPPPVATGECTNPDLVIVVDQPQRHGEGMDNYTSYLVTTTTTMREFARQTVSVRRRYGDFVWLAARLRHAHPTAILPPLPEKSRRAYLDRMQPAFVERRRAALQRFMNRCASHPGICTSQWLRLFLEAPRAELETRIQSSKIPKDDIYDVVLNVRDIIYDVLALSKTENPDPRFVPHHEYLADLQQALSNLEKLYSRLQKKHLDLAADHYDFGSILTLMAEEERDAPRPAGADLAPGSSSSGHQDNTLSSFSAGAEPREPGTYSIGSFPPASGPVAAAVFRTMAAAEEAFSIVQKDFVEYVERNFIEQIHDYMLYCYTIRDVLKSREQRQIDMEELAEISQELADKYEELKNPDAPASTSSWLSSLSGESKETRATKIGEKLSQVQQEAQTASEIHSQFAQLALVELEQIGLQRSQDFTALLRNYVQAQVSLLRSGRSIYATALEKIKAYTSGDLPAE</sequence>
<protein>
    <recommendedName>
        <fullName evidence="10">PX domain-containing protein</fullName>
    </recommendedName>
</protein>
<dbReference type="GO" id="GO:0000407">
    <property type="term" value="C:phagophore assembly site"/>
    <property type="evidence" value="ECO:0007669"/>
    <property type="project" value="TreeGrafter"/>
</dbReference>
<evidence type="ECO:0000256" key="9">
    <source>
        <dbReference type="SAM" id="MobiDB-lite"/>
    </source>
</evidence>
<dbReference type="PANTHER" id="PTHR45949:SF2">
    <property type="entry name" value="SORTING NEXIN-4"/>
    <property type="match status" value="1"/>
</dbReference>
<dbReference type="GeneID" id="20525994"/>
<dbReference type="RefSeq" id="XP_009493434.1">
    <property type="nucleotide sequence ID" value="XM_009495159.1"/>
</dbReference>
<dbReference type="InterPro" id="IPR001683">
    <property type="entry name" value="PX_dom"/>
</dbReference>
<keyword evidence="4" id="KW-0813">Transport</keyword>
<keyword evidence="12" id="KW-1185">Reference proteome</keyword>
<feature type="compositionally biased region" description="Polar residues" evidence="9">
    <location>
        <begin position="62"/>
        <end position="91"/>
    </location>
</feature>
<dbReference type="GO" id="GO:0032456">
    <property type="term" value="P:endocytic recycling"/>
    <property type="evidence" value="ECO:0007669"/>
    <property type="project" value="TreeGrafter"/>
</dbReference>
<feature type="compositionally biased region" description="Polar residues" evidence="9">
    <location>
        <begin position="375"/>
        <end position="390"/>
    </location>
</feature>
<dbReference type="InterPro" id="IPR036871">
    <property type="entry name" value="PX_dom_sf"/>
</dbReference>
<evidence type="ECO:0000256" key="4">
    <source>
        <dbReference type="ARBA" id="ARBA00022448"/>
    </source>
</evidence>
<dbReference type="Gene3D" id="3.30.1520.10">
    <property type="entry name" value="Phox-like domain"/>
    <property type="match status" value="1"/>
</dbReference>
<dbReference type="SUPFAM" id="SSF103657">
    <property type="entry name" value="BAR/IMD domain-like"/>
    <property type="match status" value="1"/>
</dbReference>
<dbReference type="InterPro" id="IPR027267">
    <property type="entry name" value="AH/BAR_dom_sf"/>
</dbReference>
<dbReference type="PANTHER" id="PTHR45949">
    <property type="entry name" value="SORTING NEXIN-4"/>
    <property type="match status" value="1"/>
</dbReference>
<dbReference type="GO" id="GO:0061709">
    <property type="term" value="P:reticulophagy"/>
    <property type="evidence" value="ECO:0007669"/>
    <property type="project" value="TreeGrafter"/>
</dbReference>
<evidence type="ECO:0000256" key="7">
    <source>
        <dbReference type="ARBA" id="ARBA00023136"/>
    </source>
</evidence>
<keyword evidence="7" id="KW-0472">Membrane</keyword>
<proteinExistence type="inferred from homology"/>
<dbReference type="OrthoDB" id="205639at2759"/>
<comment type="subcellular location">
    <subcellularLocation>
        <location evidence="2">Cytoplasm</location>
    </subcellularLocation>
    <subcellularLocation>
        <location evidence="1">Endomembrane system</location>
        <topology evidence="1">Peripheral membrane protein</topology>
    </subcellularLocation>
</comment>
<dbReference type="SUPFAM" id="SSF64268">
    <property type="entry name" value="PX domain"/>
    <property type="match status" value="1"/>
</dbReference>
<dbReference type="GO" id="GO:0034727">
    <property type="term" value="P:piecemeal microautophagy of the nucleus"/>
    <property type="evidence" value="ECO:0007669"/>
    <property type="project" value="TreeGrafter"/>
</dbReference>
<feature type="domain" description="PX" evidence="10">
    <location>
        <begin position="151"/>
        <end position="271"/>
    </location>
</feature>